<dbReference type="GO" id="GO:0016020">
    <property type="term" value="C:membrane"/>
    <property type="evidence" value="ECO:0007669"/>
    <property type="project" value="InterPro"/>
</dbReference>
<reference evidence="3 4" key="1">
    <citation type="journal article" date="2019" name="Int. J. Syst. Evol. Microbiol.">
        <title>Lactobacillus salitolerans sp. nov., a novel lactic acid bacterium isolated from spent mushroom substrates.</title>
        <authorList>
            <person name="Tohno M."/>
            <person name="Tanizawa Y."/>
            <person name="Kojima Y."/>
            <person name="Sakamoto M."/>
            <person name="Nakamura Y."/>
            <person name="Ohkuma M."/>
            <person name="Kobayashi H."/>
        </authorList>
    </citation>
    <scope>NUCLEOTIDE SEQUENCE [LARGE SCALE GENOMIC DNA]</scope>
    <source>
        <strain evidence="3 4">YK43</strain>
    </source>
</reference>
<evidence type="ECO:0000259" key="2">
    <source>
        <dbReference type="PROSITE" id="PS51096"/>
    </source>
</evidence>
<dbReference type="PANTHER" id="PTHR33799">
    <property type="entry name" value="PTS PERMEASE-RELATED-RELATED"/>
    <property type="match status" value="1"/>
</dbReference>
<dbReference type="RefSeq" id="WP_124975129.1">
    <property type="nucleotide sequence ID" value="NZ_BFFP01000005.1"/>
</dbReference>
<dbReference type="GO" id="GO:0016740">
    <property type="term" value="F:transferase activity"/>
    <property type="evidence" value="ECO:0007669"/>
    <property type="project" value="UniProtKB-KW"/>
</dbReference>
<dbReference type="EMBL" id="BFFP01000005">
    <property type="protein sequence ID" value="GBG94065.1"/>
    <property type="molecule type" value="Genomic_DNA"/>
</dbReference>
<evidence type="ECO:0000313" key="3">
    <source>
        <dbReference type="EMBL" id="GBG94065.1"/>
    </source>
</evidence>
<keyword evidence="4" id="KW-1185">Reference proteome</keyword>
<sequence length="142" mass="15768">MSIYLFFASHRTLSEGLANALQFFAGDNLNVKVLTAYMDNKPIEPEIKQLFSGLTSEDEVIIMTDILAGSVNQKFLPYISRPKTHLISGVNLPLALAIAMEPTDTPLEADKISSLVDEARKQVVYVNALNESESEFDDEEDE</sequence>
<accession>A0A401IRC8</accession>
<organism evidence="3 4">
    <name type="scientific">Ligilactobacillus salitolerans</name>
    <dbReference type="NCBI Taxonomy" id="1808352"/>
    <lineage>
        <taxon>Bacteria</taxon>
        <taxon>Bacillati</taxon>
        <taxon>Bacillota</taxon>
        <taxon>Bacilli</taxon>
        <taxon>Lactobacillales</taxon>
        <taxon>Lactobacillaceae</taxon>
        <taxon>Ligilactobacillus</taxon>
    </lineage>
</organism>
<dbReference type="Pfam" id="PF03610">
    <property type="entry name" value="EIIA-man"/>
    <property type="match status" value="1"/>
</dbReference>
<proteinExistence type="predicted"/>
<comment type="caution">
    <text evidence="3">The sequence shown here is derived from an EMBL/GenBank/DDBJ whole genome shotgun (WGS) entry which is preliminary data.</text>
</comment>
<feature type="domain" description="PTS EIIA type-4" evidence="2">
    <location>
        <begin position="2"/>
        <end position="123"/>
    </location>
</feature>
<dbReference type="SUPFAM" id="SSF53062">
    <property type="entry name" value="PTS system fructose IIA component-like"/>
    <property type="match status" value="1"/>
</dbReference>
<dbReference type="AlphaFoldDB" id="A0A401IRC8"/>
<evidence type="ECO:0000256" key="1">
    <source>
        <dbReference type="ARBA" id="ARBA00022679"/>
    </source>
</evidence>
<dbReference type="OrthoDB" id="6578004at2"/>
<dbReference type="PANTHER" id="PTHR33799:SF1">
    <property type="entry name" value="PTS SYSTEM MANNOSE-SPECIFIC EIIAB COMPONENT-RELATED"/>
    <property type="match status" value="1"/>
</dbReference>
<gene>
    <name evidence="3" type="primary">manX</name>
    <name evidence="3" type="ORF">LFYK43_05240</name>
</gene>
<dbReference type="GO" id="GO:0009401">
    <property type="term" value="P:phosphoenolpyruvate-dependent sugar phosphotransferase system"/>
    <property type="evidence" value="ECO:0007669"/>
    <property type="project" value="InterPro"/>
</dbReference>
<dbReference type="PROSITE" id="PS51096">
    <property type="entry name" value="PTS_EIIA_TYPE_4"/>
    <property type="match status" value="1"/>
</dbReference>
<keyword evidence="1" id="KW-0808">Transferase</keyword>
<dbReference type="InterPro" id="IPR004701">
    <property type="entry name" value="PTS_EIIA_man-typ"/>
</dbReference>
<name>A0A401IRC8_9LACO</name>
<dbReference type="Proteomes" id="UP000286848">
    <property type="component" value="Unassembled WGS sequence"/>
</dbReference>
<protein>
    <submittedName>
        <fullName evidence="3">Mannose/fructose-specific PTS system IIA component</fullName>
    </submittedName>
</protein>
<dbReference type="InterPro" id="IPR036662">
    <property type="entry name" value="PTS_EIIA_man-typ_sf"/>
</dbReference>
<evidence type="ECO:0000313" key="4">
    <source>
        <dbReference type="Proteomes" id="UP000286848"/>
    </source>
</evidence>
<dbReference type="Gene3D" id="3.40.50.510">
    <property type="entry name" value="Phosphotransferase system, mannose-type IIA component"/>
    <property type="match status" value="1"/>
</dbReference>
<dbReference type="InterPro" id="IPR051471">
    <property type="entry name" value="Bacterial_PTS_sugar_comp"/>
</dbReference>